<keyword evidence="2" id="KW-1133">Transmembrane helix</keyword>
<dbReference type="EMBL" id="VFPO01000001">
    <property type="protein sequence ID" value="TQM67025.1"/>
    <property type="molecule type" value="Genomic_DNA"/>
</dbReference>
<evidence type="ECO:0000256" key="2">
    <source>
        <dbReference type="SAM" id="Phobius"/>
    </source>
</evidence>
<name>A0A543I8W1_9ACTN</name>
<sequence length="210" mass="22339">MTGVMRAPRSRGMLSGLLLVLLALWGGLIPFVGPYFDFGFGSSDAWVYSNAKLVLSVLPAIAVGLGGLMLMATANRPVAHFGGWLAAAGGLWFVVGNTLAALWNMGVGTPLGGEARQVAERLSFFEGLGAIMVLLAALALGRFLVVGVRESRRADLRRRAAEGRAADERVTDERAGGADDSEATAVPAQRKRGHFHLGRQKERHTTSRRG</sequence>
<organism evidence="3 4">
    <name type="scientific">Actinomadura hallensis</name>
    <dbReference type="NCBI Taxonomy" id="337895"/>
    <lineage>
        <taxon>Bacteria</taxon>
        <taxon>Bacillati</taxon>
        <taxon>Actinomycetota</taxon>
        <taxon>Actinomycetes</taxon>
        <taxon>Streptosporangiales</taxon>
        <taxon>Thermomonosporaceae</taxon>
        <taxon>Actinomadura</taxon>
    </lineage>
</organism>
<feature type="region of interest" description="Disordered" evidence="1">
    <location>
        <begin position="157"/>
        <end position="210"/>
    </location>
</feature>
<protein>
    <submittedName>
        <fullName evidence="3">Uncharacterized protein</fullName>
    </submittedName>
</protein>
<gene>
    <name evidence="3" type="ORF">FHX41_0622</name>
</gene>
<feature type="transmembrane region" description="Helical" evidence="2">
    <location>
        <begin position="123"/>
        <end position="148"/>
    </location>
</feature>
<dbReference type="Proteomes" id="UP000316706">
    <property type="component" value="Unassembled WGS sequence"/>
</dbReference>
<feature type="compositionally biased region" description="Basic and acidic residues" evidence="1">
    <location>
        <begin position="199"/>
        <end position="210"/>
    </location>
</feature>
<feature type="compositionally biased region" description="Basic residues" evidence="1">
    <location>
        <begin position="189"/>
        <end position="198"/>
    </location>
</feature>
<proteinExistence type="predicted"/>
<feature type="transmembrane region" description="Helical" evidence="2">
    <location>
        <begin position="84"/>
        <end position="103"/>
    </location>
</feature>
<dbReference type="OrthoDB" id="3208582at2"/>
<keyword evidence="2" id="KW-0472">Membrane</keyword>
<reference evidence="3 4" key="1">
    <citation type="submission" date="2019-06" db="EMBL/GenBank/DDBJ databases">
        <title>Sequencing the genomes of 1000 actinobacteria strains.</title>
        <authorList>
            <person name="Klenk H.-P."/>
        </authorList>
    </citation>
    <scope>NUCLEOTIDE SEQUENCE [LARGE SCALE GENOMIC DNA]</scope>
    <source>
        <strain evidence="3 4">DSM 45043</strain>
    </source>
</reference>
<dbReference type="AlphaFoldDB" id="A0A543I8W1"/>
<evidence type="ECO:0000313" key="4">
    <source>
        <dbReference type="Proteomes" id="UP000316706"/>
    </source>
</evidence>
<feature type="compositionally biased region" description="Basic and acidic residues" evidence="1">
    <location>
        <begin position="157"/>
        <end position="177"/>
    </location>
</feature>
<comment type="caution">
    <text evidence="3">The sequence shown here is derived from an EMBL/GenBank/DDBJ whole genome shotgun (WGS) entry which is preliminary data.</text>
</comment>
<evidence type="ECO:0000256" key="1">
    <source>
        <dbReference type="SAM" id="MobiDB-lite"/>
    </source>
</evidence>
<evidence type="ECO:0000313" key="3">
    <source>
        <dbReference type="EMBL" id="TQM67025.1"/>
    </source>
</evidence>
<keyword evidence="4" id="KW-1185">Reference proteome</keyword>
<accession>A0A543I8W1</accession>
<keyword evidence="2" id="KW-0812">Transmembrane</keyword>
<feature type="transmembrane region" description="Helical" evidence="2">
    <location>
        <begin position="53"/>
        <end position="72"/>
    </location>
</feature>
<feature type="transmembrane region" description="Helical" evidence="2">
    <location>
        <begin position="12"/>
        <end position="33"/>
    </location>
</feature>